<protein>
    <submittedName>
        <fullName evidence="1">Uncharacterized protein</fullName>
    </submittedName>
</protein>
<dbReference type="Proteomes" id="UP000698963">
    <property type="component" value="Unassembled WGS sequence"/>
</dbReference>
<accession>A0A921DRQ0</accession>
<evidence type="ECO:0000313" key="1">
    <source>
        <dbReference type="EMBL" id="HJD97251.1"/>
    </source>
</evidence>
<reference evidence="1" key="2">
    <citation type="submission" date="2021-09" db="EMBL/GenBank/DDBJ databases">
        <authorList>
            <person name="Gilroy R."/>
        </authorList>
    </citation>
    <scope>NUCLEOTIDE SEQUENCE</scope>
    <source>
        <strain evidence="1">ChiGjej2B2-19336</strain>
    </source>
</reference>
<reference evidence="1" key="1">
    <citation type="journal article" date="2021" name="PeerJ">
        <title>Extensive microbial diversity within the chicken gut microbiome revealed by metagenomics and culture.</title>
        <authorList>
            <person name="Gilroy R."/>
            <person name="Ravi A."/>
            <person name="Getino M."/>
            <person name="Pursley I."/>
            <person name="Horton D.L."/>
            <person name="Alikhan N.F."/>
            <person name="Baker D."/>
            <person name="Gharbi K."/>
            <person name="Hall N."/>
            <person name="Watson M."/>
            <person name="Adriaenssens E.M."/>
            <person name="Foster-Nyarko E."/>
            <person name="Jarju S."/>
            <person name="Secka A."/>
            <person name="Antonio M."/>
            <person name="Oren A."/>
            <person name="Chaudhuri R.R."/>
            <person name="La Ragione R."/>
            <person name="Hildebrand F."/>
            <person name="Pallen M.J."/>
        </authorList>
    </citation>
    <scope>NUCLEOTIDE SEQUENCE</scope>
    <source>
        <strain evidence="1">ChiGjej2B2-19336</strain>
    </source>
</reference>
<dbReference type="AlphaFoldDB" id="A0A921DRQ0"/>
<evidence type="ECO:0000313" key="2">
    <source>
        <dbReference type="Proteomes" id="UP000698963"/>
    </source>
</evidence>
<dbReference type="RefSeq" id="WP_304122204.1">
    <property type="nucleotide sequence ID" value="NZ_DYZA01000125.1"/>
</dbReference>
<comment type="caution">
    <text evidence="1">The sequence shown here is derived from an EMBL/GenBank/DDBJ whole genome shotgun (WGS) entry which is preliminary data.</text>
</comment>
<proteinExistence type="predicted"/>
<organism evidence="1 2">
    <name type="scientific">Mailhella massiliensis</name>
    <dbReference type="NCBI Taxonomy" id="1903261"/>
    <lineage>
        <taxon>Bacteria</taxon>
        <taxon>Pseudomonadati</taxon>
        <taxon>Thermodesulfobacteriota</taxon>
        <taxon>Desulfovibrionia</taxon>
        <taxon>Desulfovibrionales</taxon>
        <taxon>Desulfovibrionaceae</taxon>
        <taxon>Mailhella</taxon>
    </lineage>
</organism>
<name>A0A921DRQ0_9BACT</name>
<sequence>MPVLLARRIPQRFFRYRMLTKNMGNKYRIRRIVNSSVSFSYMLRRPVILVKTLDKPMVIKISIVTAIC</sequence>
<dbReference type="EMBL" id="DYZA01000125">
    <property type="protein sequence ID" value="HJD97251.1"/>
    <property type="molecule type" value="Genomic_DNA"/>
</dbReference>
<gene>
    <name evidence="1" type="ORF">K8W16_06365</name>
</gene>